<dbReference type="Proteomes" id="UP001355207">
    <property type="component" value="Chromosome 4"/>
</dbReference>
<evidence type="ECO:0000256" key="3">
    <source>
        <dbReference type="ARBA" id="ARBA00023242"/>
    </source>
</evidence>
<name>A0AAX4JW19_9TREE</name>
<keyword evidence="9" id="KW-1185">Reference proteome</keyword>
<dbReference type="GO" id="GO:0005643">
    <property type="term" value="C:nuclear pore"/>
    <property type="evidence" value="ECO:0007669"/>
    <property type="project" value="UniProtKB-ARBA"/>
</dbReference>
<keyword evidence="2" id="KW-0813">Transport</keyword>
<dbReference type="RefSeq" id="XP_066075545.1">
    <property type="nucleotide sequence ID" value="XM_066219448.1"/>
</dbReference>
<evidence type="ECO:0008006" key="10">
    <source>
        <dbReference type="Google" id="ProtNLM"/>
    </source>
</evidence>
<dbReference type="InterPro" id="IPR021717">
    <property type="entry name" value="Nucleoporin_Nup160"/>
</dbReference>
<dbReference type="PANTHER" id="PTHR21286">
    <property type="entry name" value="NUCLEAR PORE COMPLEX PROTEIN NUP160"/>
    <property type="match status" value="1"/>
</dbReference>
<feature type="region of interest" description="Disordered" evidence="4">
    <location>
        <begin position="820"/>
        <end position="842"/>
    </location>
</feature>
<dbReference type="SUPFAM" id="SSF50998">
    <property type="entry name" value="Quinoprotein alcohol dehydrogenase-like"/>
    <property type="match status" value="1"/>
</dbReference>
<reference evidence="8 9" key="1">
    <citation type="submission" date="2024-01" db="EMBL/GenBank/DDBJ databases">
        <title>Comparative genomics of Cryptococcus and Kwoniella reveals pathogenesis evolution and contrasting modes of karyotype evolution via chromosome fusion or intercentromeric recombination.</title>
        <authorList>
            <person name="Coelho M.A."/>
            <person name="David-Palma M."/>
            <person name="Shea T."/>
            <person name="Bowers K."/>
            <person name="McGinley-Smith S."/>
            <person name="Mohammad A.W."/>
            <person name="Gnirke A."/>
            <person name="Yurkov A.M."/>
            <person name="Nowrousian M."/>
            <person name="Sun S."/>
            <person name="Cuomo C.A."/>
            <person name="Heitman J."/>
        </authorList>
    </citation>
    <scope>NUCLEOTIDE SEQUENCE [LARGE SCALE GENOMIC DNA]</scope>
    <source>
        <strain evidence="8 9">CBS 6074</strain>
    </source>
</reference>
<accession>A0AAX4JW19</accession>
<evidence type="ECO:0000256" key="1">
    <source>
        <dbReference type="ARBA" id="ARBA00004123"/>
    </source>
</evidence>
<proteinExistence type="predicted"/>
<dbReference type="GeneID" id="91094365"/>
<evidence type="ECO:0000259" key="6">
    <source>
        <dbReference type="Pfam" id="PF23347"/>
    </source>
</evidence>
<dbReference type="EMBL" id="CP144101">
    <property type="protein sequence ID" value="WWC88782.1"/>
    <property type="molecule type" value="Genomic_DNA"/>
</dbReference>
<feature type="domain" description="NUP160 middle TPR" evidence="7">
    <location>
        <begin position="951"/>
        <end position="1177"/>
    </location>
</feature>
<dbReference type="InterPro" id="IPR059141">
    <property type="entry name" value="Beta-prop_Nup120_160"/>
</dbReference>
<dbReference type="PANTHER" id="PTHR21286:SF0">
    <property type="entry name" value="NUCLEAR PORE COMPLEX PROTEIN NUP160"/>
    <property type="match status" value="1"/>
</dbReference>
<evidence type="ECO:0000313" key="9">
    <source>
        <dbReference type="Proteomes" id="UP001355207"/>
    </source>
</evidence>
<evidence type="ECO:0000256" key="2">
    <source>
        <dbReference type="ARBA" id="ARBA00022448"/>
    </source>
</evidence>
<evidence type="ECO:0000313" key="8">
    <source>
        <dbReference type="EMBL" id="WWC88782.1"/>
    </source>
</evidence>
<dbReference type="InterPro" id="IPR056535">
    <property type="entry name" value="TPR_NUP160_M"/>
</dbReference>
<evidence type="ECO:0000259" key="7">
    <source>
        <dbReference type="Pfam" id="PF23354"/>
    </source>
</evidence>
<feature type="domain" description="Nucleoporin Nup120/160 beta-propeller" evidence="5">
    <location>
        <begin position="70"/>
        <end position="573"/>
    </location>
</feature>
<gene>
    <name evidence="8" type="ORF">L201_003695</name>
</gene>
<dbReference type="Pfam" id="PF23347">
    <property type="entry name" value="TPR_Nup160_C"/>
    <property type="match status" value="1"/>
</dbReference>
<comment type="subcellular location">
    <subcellularLocation>
        <location evidence="1">Nucleus</location>
    </subcellularLocation>
</comment>
<organism evidence="8 9">
    <name type="scientific">Kwoniella dendrophila CBS 6074</name>
    <dbReference type="NCBI Taxonomy" id="1295534"/>
    <lineage>
        <taxon>Eukaryota</taxon>
        <taxon>Fungi</taxon>
        <taxon>Dikarya</taxon>
        <taxon>Basidiomycota</taxon>
        <taxon>Agaricomycotina</taxon>
        <taxon>Tremellomycetes</taxon>
        <taxon>Tremellales</taxon>
        <taxon>Cryptococcaceae</taxon>
        <taxon>Kwoniella</taxon>
    </lineage>
</organism>
<dbReference type="InterPro" id="IPR056536">
    <property type="entry name" value="TPR_NUP160_C"/>
</dbReference>
<dbReference type="InterPro" id="IPR011047">
    <property type="entry name" value="Quinoprotein_ADH-like_sf"/>
</dbReference>
<protein>
    <recommendedName>
        <fullName evidence="10">Nuclear pore complex protein Nup160</fullName>
    </recommendedName>
</protein>
<dbReference type="GO" id="GO:0017056">
    <property type="term" value="F:structural constituent of nuclear pore"/>
    <property type="evidence" value="ECO:0007669"/>
    <property type="project" value="TreeGrafter"/>
</dbReference>
<evidence type="ECO:0000256" key="4">
    <source>
        <dbReference type="SAM" id="MobiDB-lite"/>
    </source>
</evidence>
<dbReference type="Pfam" id="PF23354">
    <property type="entry name" value="TPR_NUP160_120_M"/>
    <property type="match status" value="1"/>
</dbReference>
<sequence>MPSTYIPQHLIHAHLPPPPSIPNAIPELRIISDEAVPLTDEDYAEPLHPDHAVSAIHDQPTNLLARSIYNGHVLELRSFNAVISKSKPRGLDGTEIIRIFFPEQLRALAQGSIVISKRDKRLFITVVSQANIVYRLDFPLGTFRPNTEDRFVFTTKGNEDWYEEWEVPEDVVVTCSGISPWTALDENTLILGGGDGGIVRVTRSGYWSPDSGQWTATHHRASSRLRLPSLFSRSANTDEQIISFAQHQKTDHIPILYTLSRDRKLRTWNPSNGACLRTIDVRSTSQDLVVRGSQDSSSSTLLEDGSVNMIRVVPHPSSASRYSHLVIAFSSTPYNPISAGTFVIYRAATSSHSVNDLIPAGEKICSAASAGAELRGYEILPTIKSEGIDSGWKLAVTWDKKGSIFGETITVDDIFQFTTYIENNDALLLSEWQQIASSNEIESFDAAYFDNILSSDPPNPADPEDNGDIPAAFIQHLFHPGRFSILTLTTALEDYIHQLSRRNQAQQIATSFASLSKRFGGVIGSQIEMEFSPQTGAPVVEAYRKKLKLDWLGVWANIRDLDKQARWPISTILVDRDLLILTREGISTSLPDEIAGLVDRLGASDIDPNQFLELSEGSLRKLYPAIAAPKARASAIAVSMAGHYISDILKNQDAAENTGTALDDLVNATADRLATITHEPPEVIAGGIWDDHVEELLSENDRAAVRRILSESPSISRALNESLSIIEQVSVPFSTNEVEEQIWSGSGNALLTSAIAQLIETRFNLARSVLLVTFFHLFESRDPSYEDDEGEELIETLAKASVVFHRYKVLKWVSDQTGEEARERSKTGKSNKRKLNGGGGDDLLAEGLGSLRMRESGEEDSGLDSDSFDVGYSLIHSLLSRQLPQSVQTGTINRFSETAITFLSSINPISPDQTDIEAQKFDIQLSYRILVDGHAQLAGAITDMYPLSAGIAYVRGRAYLECRMVEEAVKFLEKAAAGCKDGSLEPILTSTSGPNGLSEYYRHICRVFDDQGADQPVVYFGQLAIQSNKSDVGFIKDLWTKVFLASIALGRYEDAYSTLTSLPFLDLKRDFLGQLISVMCENNEVGRLNSLGFIGFQKDVEEMLRFKARNSDPLRFPNYYKVLYSWHIARGDYRSAGEIMYLQGRRFSEGKSSKIPAFELSAMQARSYLAAINALTLVDKRNAWVSVPGVPSKALRGIKRRKVSRYIPEEEFSKDKKSVDIISLADIEMEYTLVLSQLRLSSHIPDLHEHGITISPQEVVGLFIQRGMFDIAQSSAASLKVDMTDLFQALAARCVELSRLSEHNGDFSAATFLQSSPVTARLKGSPSALSIKYLQSALSRHDSSNTNWKYRQVVADTLFDMNKDKMKKWQMPVWLVQWEMERDPELWIGKALKYGWVEEALGWTLDLVRKATPPELLPPNKSDSANLPYNLIDRVLKASGEGDEKDEKNVQQKSTLLKEEVERRIKGLQKLRN</sequence>
<evidence type="ECO:0000259" key="5">
    <source>
        <dbReference type="Pfam" id="PF11715"/>
    </source>
</evidence>
<keyword evidence="3" id="KW-0539">Nucleus</keyword>
<feature type="domain" description="NUP160 C-terminal TPR" evidence="6">
    <location>
        <begin position="1224"/>
        <end position="1442"/>
    </location>
</feature>
<dbReference type="Pfam" id="PF11715">
    <property type="entry name" value="Beta-prop_Nup120_160"/>
    <property type="match status" value="1"/>
</dbReference>